<dbReference type="InterPro" id="IPR050539">
    <property type="entry name" value="ThrE_Dicarb/AminoAcid_Exp"/>
</dbReference>
<feature type="domain" description="Threonine/Serine exporter ThrE" evidence="9">
    <location>
        <begin position="7"/>
        <end position="133"/>
    </location>
</feature>
<accession>A0A095X5C5</accession>
<protein>
    <submittedName>
        <fullName evidence="10">Membrane protein</fullName>
    </submittedName>
</protein>
<comment type="subcellular location">
    <subcellularLocation>
        <location evidence="1">Cell membrane</location>
        <topology evidence="1">Multi-pass membrane protein</topology>
    </subcellularLocation>
</comment>
<keyword evidence="6 8" id="KW-0472">Membrane</keyword>
<comment type="caution">
    <text evidence="10">The sequence shown here is derived from an EMBL/GenBank/DDBJ whole genome shotgun (WGS) entry which is preliminary data.</text>
</comment>
<evidence type="ECO:0000256" key="6">
    <source>
        <dbReference type="ARBA" id="ARBA00023136"/>
    </source>
</evidence>
<evidence type="ECO:0000256" key="4">
    <source>
        <dbReference type="ARBA" id="ARBA00022692"/>
    </source>
</evidence>
<evidence type="ECO:0000256" key="3">
    <source>
        <dbReference type="ARBA" id="ARBA00022519"/>
    </source>
</evidence>
<keyword evidence="3" id="KW-0997">Cell inner membrane</keyword>
<dbReference type="OrthoDB" id="9810047at2"/>
<feature type="transmembrane region" description="Helical" evidence="8">
    <location>
        <begin position="6"/>
        <end position="23"/>
    </location>
</feature>
<keyword evidence="4 8" id="KW-0812">Transmembrane</keyword>
<feature type="transmembrane region" description="Helical" evidence="8">
    <location>
        <begin position="78"/>
        <end position="96"/>
    </location>
</feature>
<comment type="similarity">
    <text evidence="7">Belongs to the ThrE exporter (TC 2.A.79) family.</text>
</comment>
<evidence type="ECO:0000256" key="1">
    <source>
        <dbReference type="ARBA" id="ARBA00004651"/>
    </source>
</evidence>
<dbReference type="AlphaFoldDB" id="A0A095X5C5"/>
<dbReference type="InterPro" id="IPR024528">
    <property type="entry name" value="ThrE_2"/>
</dbReference>
<organism evidence="10 11">
    <name type="scientific">Anaerococcus lactolyticus S7-1-13</name>
    <dbReference type="NCBI Taxonomy" id="1284686"/>
    <lineage>
        <taxon>Bacteria</taxon>
        <taxon>Bacillati</taxon>
        <taxon>Bacillota</taxon>
        <taxon>Tissierellia</taxon>
        <taxon>Tissierellales</taxon>
        <taxon>Peptoniphilaceae</taxon>
        <taxon>Anaerococcus</taxon>
    </lineage>
</organism>
<dbReference type="PANTHER" id="PTHR34390:SF1">
    <property type="entry name" value="SUCCINATE TRANSPORTER SUBUNIT YJJB-RELATED"/>
    <property type="match status" value="1"/>
</dbReference>
<sequence length="158" mass="17359">MFYIKEFIISTIAAVGFGLIFDLPKKALYISSLAAGFGWVIYKVVFAHTNSVYLGSLISALVMTATAEILARIYHHPASVFILPGIINLCPGEAIYKSMTNFIANNTYIAIGYLYKALGIAAAIAFGVLLASSFSSSLKTFKERNHRRTDFTKFGRNK</sequence>
<evidence type="ECO:0000313" key="11">
    <source>
        <dbReference type="Proteomes" id="UP000029579"/>
    </source>
</evidence>
<reference evidence="10 11" key="1">
    <citation type="submission" date="2014-07" db="EMBL/GenBank/DDBJ databases">
        <authorList>
            <person name="McCorrison J."/>
            <person name="Sanka R."/>
            <person name="Torralba M."/>
            <person name="Gillis M."/>
            <person name="Haft D.H."/>
            <person name="Methe B."/>
            <person name="Sutton G."/>
            <person name="Nelson K.E."/>
        </authorList>
    </citation>
    <scope>NUCLEOTIDE SEQUENCE [LARGE SCALE GENOMIC DNA]</scope>
    <source>
        <strain evidence="10 11">S7-1-13</strain>
    </source>
</reference>
<proteinExistence type="inferred from homology"/>
<dbReference type="Proteomes" id="UP000029579">
    <property type="component" value="Unassembled WGS sequence"/>
</dbReference>
<dbReference type="GO" id="GO:0005886">
    <property type="term" value="C:plasma membrane"/>
    <property type="evidence" value="ECO:0007669"/>
    <property type="project" value="UniProtKB-SubCell"/>
</dbReference>
<evidence type="ECO:0000256" key="8">
    <source>
        <dbReference type="SAM" id="Phobius"/>
    </source>
</evidence>
<gene>
    <name evidence="10" type="ORF">HMPREF1630_02320</name>
</gene>
<dbReference type="eggNOG" id="COG3610">
    <property type="taxonomic scope" value="Bacteria"/>
</dbReference>
<evidence type="ECO:0000256" key="7">
    <source>
        <dbReference type="ARBA" id="ARBA00034125"/>
    </source>
</evidence>
<dbReference type="PANTHER" id="PTHR34390">
    <property type="entry name" value="UPF0442 PROTEIN YJJB-RELATED"/>
    <property type="match status" value="1"/>
</dbReference>
<evidence type="ECO:0000313" key="10">
    <source>
        <dbReference type="EMBL" id="KGF04876.1"/>
    </source>
</evidence>
<dbReference type="GO" id="GO:0015744">
    <property type="term" value="P:succinate transport"/>
    <property type="evidence" value="ECO:0007669"/>
    <property type="project" value="TreeGrafter"/>
</dbReference>
<keyword evidence="2" id="KW-1003">Cell membrane</keyword>
<feature type="transmembrane region" description="Helical" evidence="8">
    <location>
        <begin position="108"/>
        <end position="134"/>
    </location>
</feature>
<evidence type="ECO:0000256" key="5">
    <source>
        <dbReference type="ARBA" id="ARBA00022989"/>
    </source>
</evidence>
<evidence type="ECO:0000259" key="9">
    <source>
        <dbReference type="Pfam" id="PF12821"/>
    </source>
</evidence>
<name>A0A095X5C5_9FIRM</name>
<dbReference type="EMBL" id="JRMW01000024">
    <property type="protein sequence ID" value="KGF04876.1"/>
    <property type="molecule type" value="Genomic_DNA"/>
</dbReference>
<dbReference type="RefSeq" id="WP_037326662.1">
    <property type="nucleotide sequence ID" value="NZ_JRMW01000024.1"/>
</dbReference>
<feature type="transmembrane region" description="Helical" evidence="8">
    <location>
        <begin position="28"/>
        <end position="46"/>
    </location>
</feature>
<feature type="transmembrane region" description="Helical" evidence="8">
    <location>
        <begin position="52"/>
        <end position="71"/>
    </location>
</feature>
<keyword evidence="5 8" id="KW-1133">Transmembrane helix</keyword>
<dbReference type="Pfam" id="PF12821">
    <property type="entry name" value="ThrE_2"/>
    <property type="match status" value="1"/>
</dbReference>
<evidence type="ECO:0000256" key="2">
    <source>
        <dbReference type="ARBA" id="ARBA00022475"/>
    </source>
</evidence>